<evidence type="ECO:0000313" key="4">
    <source>
        <dbReference type="Proteomes" id="UP001324634"/>
    </source>
</evidence>
<feature type="chain" id="PRO_5043735642" evidence="1">
    <location>
        <begin position="18"/>
        <end position="284"/>
    </location>
</feature>
<organism evidence="3 4">
    <name type="scientific">Peredibacter starrii</name>
    <dbReference type="NCBI Taxonomy" id="28202"/>
    <lineage>
        <taxon>Bacteria</taxon>
        <taxon>Pseudomonadati</taxon>
        <taxon>Bdellovibrionota</taxon>
        <taxon>Bacteriovoracia</taxon>
        <taxon>Bacteriovoracales</taxon>
        <taxon>Bacteriovoracaceae</taxon>
        <taxon>Peredibacter</taxon>
    </lineage>
</organism>
<dbReference type="EMBL" id="CP139487">
    <property type="protein sequence ID" value="WPU66911.1"/>
    <property type="molecule type" value="Genomic_DNA"/>
</dbReference>
<evidence type="ECO:0000313" key="3">
    <source>
        <dbReference type="EMBL" id="WPU66911.1"/>
    </source>
</evidence>
<dbReference type="Pfam" id="PF18626">
    <property type="entry name" value="Gln_deamidase_2"/>
    <property type="match status" value="1"/>
</dbReference>
<keyword evidence="1" id="KW-0732">Signal</keyword>
<name>A0AAX4HUL0_9BACT</name>
<sequence length="284" mass="34092">MRVFGLLFCFLSLPLFAGTQLTTQIYDIDYGKTAQDEILIFLTSGNVVKVKREDQALLKKFTAEKSARRWFTFTMDDDRFVVKMDPSETPPLPPEEDEKFFTPMNTTSEYVPTTIKDMDTAKKYFKEARYNPKDSQCFNRAMVWSYEWWRKHSLKSNKILIFFTRTYIRRYNFEWWFHIAPYVHIKDGDKVVERVMDVKYSRGPIEFTKWTNIFMRNDAPCPVITKYSEYADFPYTGECYIIRTHMYTYQPADLQMYDSWGYQKDKFNMDEVRGAYLEAFDERI</sequence>
<dbReference type="RefSeq" id="WP_321399584.1">
    <property type="nucleotide sequence ID" value="NZ_CP139487.1"/>
</dbReference>
<gene>
    <name evidence="3" type="ORF">SOO65_09125</name>
</gene>
<dbReference type="InterPro" id="IPR041325">
    <property type="entry name" value="Gln_deamidase_2"/>
</dbReference>
<reference evidence="3 4" key="1">
    <citation type="submission" date="2023-11" db="EMBL/GenBank/DDBJ databases">
        <title>Peredibacter starrii A3.12.</title>
        <authorList>
            <person name="Mitchell R.J."/>
        </authorList>
    </citation>
    <scope>NUCLEOTIDE SEQUENCE [LARGE SCALE GENOMIC DNA]</scope>
    <source>
        <strain evidence="3 4">A3.12</strain>
    </source>
</reference>
<keyword evidence="4" id="KW-1185">Reference proteome</keyword>
<evidence type="ECO:0000259" key="2">
    <source>
        <dbReference type="Pfam" id="PF18626"/>
    </source>
</evidence>
<evidence type="ECO:0000256" key="1">
    <source>
        <dbReference type="SAM" id="SignalP"/>
    </source>
</evidence>
<accession>A0AAX4HUL0</accession>
<dbReference type="KEGG" id="psti:SOO65_09125"/>
<dbReference type="AlphaFoldDB" id="A0AAX4HUL0"/>
<dbReference type="Proteomes" id="UP001324634">
    <property type="component" value="Chromosome"/>
</dbReference>
<proteinExistence type="predicted"/>
<feature type="domain" description="Protein glutaminase" evidence="2">
    <location>
        <begin position="125"/>
        <end position="212"/>
    </location>
</feature>
<protein>
    <submittedName>
        <fullName evidence="3">Protein-glutamine glutaminase family protein</fullName>
    </submittedName>
</protein>
<dbReference type="Gene3D" id="3.10.620.30">
    <property type="match status" value="1"/>
</dbReference>
<feature type="signal peptide" evidence="1">
    <location>
        <begin position="1"/>
        <end position="17"/>
    </location>
</feature>